<evidence type="ECO:0000313" key="2">
    <source>
        <dbReference type="Proteomes" id="UP001153678"/>
    </source>
</evidence>
<proteinExistence type="predicted"/>
<reference evidence="1" key="1">
    <citation type="submission" date="2022-08" db="EMBL/GenBank/DDBJ databases">
        <authorList>
            <person name="Kallberg Y."/>
            <person name="Tangrot J."/>
            <person name="Rosling A."/>
        </authorList>
    </citation>
    <scope>NUCLEOTIDE SEQUENCE</scope>
    <source>
        <strain evidence="1">Wild A</strain>
    </source>
</reference>
<dbReference type="Proteomes" id="UP001153678">
    <property type="component" value="Unassembled WGS sequence"/>
</dbReference>
<evidence type="ECO:0000313" key="1">
    <source>
        <dbReference type="EMBL" id="CAI2165078.1"/>
    </source>
</evidence>
<gene>
    <name evidence="1" type="ORF">FWILDA_LOCUS1890</name>
</gene>
<protein>
    <submittedName>
        <fullName evidence="1">9747_t:CDS:1</fullName>
    </submittedName>
</protein>
<dbReference type="AlphaFoldDB" id="A0A9W4SD79"/>
<accession>A0A9W4SD79</accession>
<keyword evidence="2" id="KW-1185">Reference proteome</keyword>
<dbReference type="EMBL" id="CAMKVN010000195">
    <property type="protein sequence ID" value="CAI2165078.1"/>
    <property type="molecule type" value="Genomic_DNA"/>
</dbReference>
<comment type="caution">
    <text evidence="1">The sequence shown here is derived from an EMBL/GenBank/DDBJ whole genome shotgun (WGS) entry which is preliminary data.</text>
</comment>
<dbReference type="OrthoDB" id="10460820at2759"/>
<organism evidence="1 2">
    <name type="scientific">Funneliformis geosporum</name>
    <dbReference type="NCBI Taxonomy" id="1117311"/>
    <lineage>
        <taxon>Eukaryota</taxon>
        <taxon>Fungi</taxon>
        <taxon>Fungi incertae sedis</taxon>
        <taxon>Mucoromycota</taxon>
        <taxon>Glomeromycotina</taxon>
        <taxon>Glomeromycetes</taxon>
        <taxon>Glomerales</taxon>
        <taxon>Glomeraceae</taxon>
        <taxon>Funneliformis</taxon>
    </lineage>
</organism>
<name>A0A9W4SD79_9GLOM</name>
<sequence>MPFILSQYSLVAAVIRLKHEVTGGLMYKREAPKRTPRHRAAFDDVETVYSTNSTSVSMISSQSFRTSINSIISNGRMDAVLSPPTRPSTAYLRIWMLNDDQQRHDDHQICSITRNHPQDIFIEPPPPYKS</sequence>